<sequence>MSCAFLVCLQRSVLLLTILLFHFVCTHFHLCASTSHPTDSTKWLSEINRELMVFLMTVNPPSCPLMQVQSQQYCTSKSQLLTYSLPVCSTWALHTLIGHPRASLPMKMHGHGHMT</sequence>
<gene>
    <name evidence="2" type="ORF">ASPTUDRAFT_420149</name>
</gene>
<evidence type="ECO:0008006" key="4">
    <source>
        <dbReference type="Google" id="ProtNLM"/>
    </source>
</evidence>
<feature type="signal peptide" evidence="1">
    <location>
        <begin position="1"/>
        <end position="26"/>
    </location>
</feature>
<reference evidence="3" key="1">
    <citation type="journal article" date="2017" name="Genome Biol.">
        <title>Comparative genomics reveals high biological diversity and specific adaptations in the industrially and medically important fungal genus Aspergillus.</title>
        <authorList>
            <person name="de Vries R.P."/>
            <person name="Riley R."/>
            <person name="Wiebenga A."/>
            <person name="Aguilar-Osorio G."/>
            <person name="Amillis S."/>
            <person name="Uchima C.A."/>
            <person name="Anderluh G."/>
            <person name="Asadollahi M."/>
            <person name="Askin M."/>
            <person name="Barry K."/>
            <person name="Battaglia E."/>
            <person name="Bayram O."/>
            <person name="Benocci T."/>
            <person name="Braus-Stromeyer S.A."/>
            <person name="Caldana C."/>
            <person name="Canovas D."/>
            <person name="Cerqueira G.C."/>
            <person name="Chen F."/>
            <person name="Chen W."/>
            <person name="Choi C."/>
            <person name="Clum A."/>
            <person name="Dos Santos R.A."/>
            <person name="Damasio A.R."/>
            <person name="Diallinas G."/>
            <person name="Emri T."/>
            <person name="Fekete E."/>
            <person name="Flipphi M."/>
            <person name="Freyberg S."/>
            <person name="Gallo A."/>
            <person name="Gournas C."/>
            <person name="Habgood R."/>
            <person name="Hainaut M."/>
            <person name="Harispe M.L."/>
            <person name="Henrissat B."/>
            <person name="Hilden K.S."/>
            <person name="Hope R."/>
            <person name="Hossain A."/>
            <person name="Karabika E."/>
            <person name="Karaffa L."/>
            <person name="Karanyi Z."/>
            <person name="Krasevec N."/>
            <person name="Kuo A."/>
            <person name="Kusch H."/>
            <person name="LaButti K."/>
            <person name="Lagendijk E.L."/>
            <person name="Lapidus A."/>
            <person name="Levasseur A."/>
            <person name="Lindquist E."/>
            <person name="Lipzen A."/>
            <person name="Logrieco A.F."/>
            <person name="MacCabe A."/>
            <person name="Maekelae M.R."/>
            <person name="Malavazi I."/>
            <person name="Melin P."/>
            <person name="Meyer V."/>
            <person name="Mielnichuk N."/>
            <person name="Miskei M."/>
            <person name="Molnar A.P."/>
            <person name="Mule G."/>
            <person name="Ngan C.Y."/>
            <person name="Orejas M."/>
            <person name="Orosz E."/>
            <person name="Ouedraogo J.P."/>
            <person name="Overkamp K.M."/>
            <person name="Park H.-S."/>
            <person name="Perrone G."/>
            <person name="Piumi F."/>
            <person name="Punt P.J."/>
            <person name="Ram A.F."/>
            <person name="Ramon A."/>
            <person name="Rauscher S."/>
            <person name="Record E."/>
            <person name="Riano-Pachon D.M."/>
            <person name="Robert V."/>
            <person name="Roehrig J."/>
            <person name="Ruller R."/>
            <person name="Salamov A."/>
            <person name="Salih N.S."/>
            <person name="Samson R.A."/>
            <person name="Sandor E."/>
            <person name="Sanguinetti M."/>
            <person name="Schuetze T."/>
            <person name="Sepcic K."/>
            <person name="Shelest E."/>
            <person name="Sherlock G."/>
            <person name="Sophianopoulou V."/>
            <person name="Squina F.M."/>
            <person name="Sun H."/>
            <person name="Susca A."/>
            <person name="Todd R.B."/>
            <person name="Tsang A."/>
            <person name="Unkles S.E."/>
            <person name="van de Wiele N."/>
            <person name="van Rossen-Uffink D."/>
            <person name="Oliveira J.V."/>
            <person name="Vesth T.C."/>
            <person name="Visser J."/>
            <person name="Yu J.-H."/>
            <person name="Zhou M."/>
            <person name="Andersen M.R."/>
            <person name="Archer D.B."/>
            <person name="Baker S.E."/>
            <person name="Benoit I."/>
            <person name="Brakhage A.A."/>
            <person name="Braus G.H."/>
            <person name="Fischer R."/>
            <person name="Frisvad J.C."/>
            <person name="Goldman G.H."/>
            <person name="Houbraken J."/>
            <person name="Oakley B."/>
            <person name="Pocsi I."/>
            <person name="Scazzocchio C."/>
            <person name="Seiboth B."/>
            <person name="vanKuyk P.A."/>
            <person name="Wortman J."/>
            <person name="Dyer P.S."/>
            <person name="Grigoriev I.V."/>
        </authorList>
    </citation>
    <scope>NUCLEOTIDE SEQUENCE [LARGE SCALE GENOMIC DNA]</scope>
    <source>
        <strain evidence="3">CBS 134.48</strain>
    </source>
</reference>
<dbReference type="AlphaFoldDB" id="A0A1L9NEH2"/>
<keyword evidence="1" id="KW-0732">Signal</keyword>
<protein>
    <recommendedName>
        <fullName evidence="4">Secreted protein</fullName>
    </recommendedName>
</protein>
<accession>A0A1L9NEH2</accession>
<dbReference type="EMBL" id="KV878181">
    <property type="protein sequence ID" value="OJI87690.1"/>
    <property type="molecule type" value="Genomic_DNA"/>
</dbReference>
<dbReference type="Proteomes" id="UP000184304">
    <property type="component" value="Unassembled WGS sequence"/>
</dbReference>
<feature type="chain" id="PRO_5013086638" description="Secreted protein" evidence="1">
    <location>
        <begin position="27"/>
        <end position="115"/>
    </location>
</feature>
<evidence type="ECO:0000313" key="2">
    <source>
        <dbReference type="EMBL" id="OJI87690.1"/>
    </source>
</evidence>
<dbReference type="VEuPathDB" id="FungiDB:ASPTUDRAFT_420149"/>
<evidence type="ECO:0000256" key="1">
    <source>
        <dbReference type="SAM" id="SignalP"/>
    </source>
</evidence>
<proteinExistence type="predicted"/>
<evidence type="ECO:0000313" key="3">
    <source>
        <dbReference type="Proteomes" id="UP000184304"/>
    </source>
</evidence>
<organism evidence="2 3">
    <name type="scientific">Aspergillus tubingensis (strain CBS 134.48)</name>
    <dbReference type="NCBI Taxonomy" id="767770"/>
    <lineage>
        <taxon>Eukaryota</taxon>
        <taxon>Fungi</taxon>
        <taxon>Dikarya</taxon>
        <taxon>Ascomycota</taxon>
        <taxon>Pezizomycotina</taxon>
        <taxon>Eurotiomycetes</taxon>
        <taxon>Eurotiomycetidae</taxon>
        <taxon>Eurotiales</taxon>
        <taxon>Aspergillaceae</taxon>
        <taxon>Aspergillus</taxon>
        <taxon>Aspergillus subgen. Circumdati</taxon>
    </lineage>
</organism>
<name>A0A1L9NEH2_ASPTC</name>
<keyword evidence="3" id="KW-1185">Reference proteome</keyword>